<keyword evidence="2" id="KW-1185">Reference proteome</keyword>
<sequence>MWGPKNSGGKRQDESIFNGLQSDSRLLASGNLQEIIQQVNDFRIDAELDGSMLNSWIRIFQRGYRYEIYDDENSSRGSFFLSEDNPVDDQDR</sequence>
<gene>
    <name evidence="1" type="ORF">DLD82_03750</name>
</gene>
<dbReference type="EMBL" id="QGMZ01000008">
    <property type="protein sequence ID" value="PWR75705.1"/>
    <property type="molecule type" value="Genomic_DNA"/>
</dbReference>
<comment type="caution">
    <text evidence="1">The sequence shown here is derived from an EMBL/GenBank/DDBJ whole genome shotgun (WGS) entry which is preliminary data.</text>
</comment>
<evidence type="ECO:0000313" key="2">
    <source>
        <dbReference type="Proteomes" id="UP000245934"/>
    </source>
</evidence>
<dbReference type="Proteomes" id="UP000245934">
    <property type="component" value="Unassembled WGS sequence"/>
</dbReference>
<organism evidence="1 2">
    <name type="scientific">Methanospirillum stamsii</name>
    <dbReference type="NCBI Taxonomy" id="1277351"/>
    <lineage>
        <taxon>Archaea</taxon>
        <taxon>Methanobacteriati</taxon>
        <taxon>Methanobacteriota</taxon>
        <taxon>Stenosarchaea group</taxon>
        <taxon>Methanomicrobia</taxon>
        <taxon>Methanomicrobiales</taxon>
        <taxon>Methanospirillaceae</taxon>
        <taxon>Methanospirillum</taxon>
    </lineage>
</organism>
<evidence type="ECO:0000313" key="1">
    <source>
        <dbReference type="EMBL" id="PWR75705.1"/>
    </source>
</evidence>
<reference evidence="1 2" key="1">
    <citation type="submission" date="2018-05" db="EMBL/GenBank/DDBJ databases">
        <title>Draft genome of Methanospirillum stamsii Pt1.</title>
        <authorList>
            <person name="Dueholm M.S."/>
            <person name="Nielsen P.H."/>
            <person name="Bakmann L.F."/>
            <person name="Otzen D.E."/>
        </authorList>
    </citation>
    <scope>NUCLEOTIDE SEQUENCE [LARGE SCALE GENOMIC DNA]</scope>
    <source>
        <strain evidence="1 2">Pt1</strain>
    </source>
</reference>
<dbReference type="AlphaFoldDB" id="A0A2V2NAS6"/>
<name>A0A2V2NAS6_9EURY</name>
<proteinExistence type="predicted"/>
<protein>
    <submittedName>
        <fullName evidence="1">Uncharacterized protein</fullName>
    </submittedName>
</protein>
<accession>A0A2V2NAS6</accession>